<sequence>MRSITLVLAVLLMSQSAYATDQVAIEAKLIQNGKTVTIFNTGAKLGVTTSIAHGREFGVIETTLSTTGSSSSSSENVDRRALFDGIDLKLMPSMCRDGEQMGHCLQWDVLLSKLARISKERTAISSYELPEFDSFRSIQQVRFRSGQVLQALKARAGKDEYVLELTPTLVADTELTGGAITTDAAGWSYARCPAGTHLLGGGYNATKGALPSTPVPLISRPDLERNAWALHAVVENETLDDRMPHQLFMPYAYCSEVSSPTEPA</sequence>
<reference evidence="2" key="1">
    <citation type="submission" date="2020-08" db="EMBL/GenBank/DDBJ databases">
        <title>Studying the diversity of plant-associated saprophytic bacteria and their role in host health and plant-pathogen interactions.</title>
        <authorList>
            <person name="Potnis N."/>
        </authorList>
    </citation>
    <scope>NUCLEOTIDE SEQUENCE</scope>
    <source>
        <strain evidence="2">F21</strain>
    </source>
</reference>
<dbReference type="RefSeq" id="WP_184578796.1">
    <property type="nucleotide sequence ID" value="NZ_JACIIQ010000025.1"/>
</dbReference>
<feature type="chain" id="PRO_5044505171" evidence="1">
    <location>
        <begin position="20"/>
        <end position="264"/>
    </location>
</feature>
<name>A0AB73H267_9XANT</name>
<protein>
    <submittedName>
        <fullName evidence="2">Uncharacterized protein</fullName>
    </submittedName>
</protein>
<comment type="caution">
    <text evidence="2">The sequence shown here is derived from an EMBL/GenBank/DDBJ whole genome shotgun (WGS) entry which is preliminary data.</text>
</comment>
<accession>A0AB73H267</accession>
<organism evidence="2">
    <name type="scientific">Xanthomonas arboricola</name>
    <dbReference type="NCBI Taxonomy" id="56448"/>
    <lineage>
        <taxon>Bacteria</taxon>
        <taxon>Pseudomonadati</taxon>
        <taxon>Pseudomonadota</taxon>
        <taxon>Gammaproteobacteria</taxon>
        <taxon>Lysobacterales</taxon>
        <taxon>Lysobacteraceae</taxon>
        <taxon>Xanthomonas</taxon>
    </lineage>
</organism>
<keyword evidence="1" id="KW-0732">Signal</keyword>
<evidence type="ECO:0000313" key="2">
    <source>
        <dbReference type="EMBL" id="MBB5672494.1"/>
    </source>
</evidence>
<feature type="signal peptide" evidence="1">
    <location>
        <begin position="1"/>
        <end position="19"/>
    </location>
</feature>
<dbReference type="AlphaFoldDB" id="A0AB73H267"/>
<dbReference type="EMBL" id="JACIIQ010000025">
    <property type="protein sequence ID" value="MBB5672494.1"/>
    <property type="molecule type" value="Genomic_DNA"/>
</dbReference>
<proteinExistence type="predicted"/>
<dbReference type="Proteomes" id="UP000528595">
    <property type="component" value="Unassembled WGS sequence"/>
</dbReference>
<evidence type="ECO:0000256" key="1">
    <source>
        <dbReference type="SAM" id="SignalP"/>
    </source>
</evidence>
<gene>
    <name evidence="2" type="ORF">FHR65_004095</name>
</gene>